<dbReference type="Proteomes" id="UP000351155">
    <property type="component" value="Unassembled WGS sequence"/>
</dbReference>
<dbReference type="GO" id="GO:0004055">
    <property type="term" value="F:argininosuccinate synthase activity"/>
    <property type="evidence" value="ECO:0007669"/>
    <property type="project" value="UniProtKB-EC"/>
</dbReference>
<evidence type="ECO:0000313" key="1">
    <source>
        <dbReference type="EMBL" id="VFS09190.1"/>
    </source>
</evidence>
<sequence length="60" mass="6737">MEKGDSVFSPDDRIGQLTMRNLDITDTREKLFNYVENGLLSAISGNGLPQVENLEHSDKK</sequence>
<dbReference type="InterPro" id="IPR024074">
    <property type="entry name" value="AS_cat/multimer_dom_body"/>
</dbReference>
<reference evidence="1 2" key="1">
    <citation type="submission" date="2019-03" db="EMBL/GenBank/DDBJ databases">
        <authorList>
            <consortium name="Pathogen Informatics"/>
        </authorList>
    </citation>
    <scope>NUCLEOTIDE SEQUENCE [LARGE SCALE GENOMIC DNA]</scope>
    <source>
        <strain evidence="1 2">NCTC12126</strain>
    </source>
</reference>
<dbReference type="EC" id="6.3.4.5" evidence="1"/>
<proteinExistence type="predicted"/>
<dbReference type="GO" id="GO:0042803">
    <property type="term" value="F:protein homodimerization activity"/>
    <property type="evidence" value="ECO:0007669"/>
    <property type="project" value="InterPro"/>
</dbReference>
<gene>
    <name evidence="1" type="primary">argG_4</name>
    <name evidence="1" type="ORF">NCTC12126_00445</name>
</gene>
<dbReference type="AlphaFoldDB" id="A0A484WBP0"/>
<dbReference type="SUPFAM" id="SSF69864">
    <property type="entry name" value="Argininosuccinate synthetase, C-terminal domain"/>
    <property type="match status" value="1"/>
</dbReference>
<dbReference type="EMBL" id="CAADIW010000003">
    <property type="protein sequence ID" value="VFS09190.1"/>
    <property type="molecule type" value="Genomic_DNA"/>
</dbReference>
<dbReference type="Gene3D" id="1.10.287.400">
    <property type="match status" value="1"/>
</dbReference>
<organism evidence="1 2">
    <name type="scientific">Enterobacter cancerogenus</name>
    <dbReference type="NCBI Taxonomy" id="69218"/>
    <lineage>
        <taxon>Bacteria</taxon>
        <taxon>Pseudomonadati</taxon>
        <taxon>Pseudomonadota</taxon>
        <taxon>Gammaproteobacteria</taxon>
        <taxon>Enterobacterales</taxon>
        <taxon>Enterobacteriaceae</taxon>
        <taxon>Enterobacter</taxon>
        <taxon>Enterobacter cloacae complex</taxon>
    </lineage>
</organism>
<keyword evidence="1" id="KW-0436">Ligase</keyword>
<dbReference type="InterPro" id="IPR024073">
    <property type="entry name" value="AS_multimer_C_tail"/>
</dbReference>
<accession>A0A484WBP0</accession>
<name>A0A484WBP0_9ENTR</name>
<evidence type="ECO:0000313" key="2">
    <source>
        <dbReference type="Proteomes" id="UP000351155"/>
    </source>
</evidence>
<protein>
    <submittedName>
        <fullName evidence="1">Argininosuccinate synthase</fullName>
        <ecNumber evidence="1">6.3.4.5</ecNumber>
    </submittedName>
</protein>